<comment type="subcellular location">
    <subcellularLocation>
        <location evidence="8">Cytoplasm</location>
    </subcellularLocation>
</comment>
<comment type="similarity">
    <text evidence="1 8">Belongs to the CoaE family.</text>
</comment>
<comment type="catalytic activity">
    <reaction evidence="8">
        <text>3'-dephospho-CoA + ATP = ADP + CoA + H(+)</text>
        <dbReference type="Rhea" id="RHEA:18245"/>
        <dbReference type="ChEBI" id="CHEBI:15378"/>
        <dbReference type="ChEBI" id="CHEBI:30616"/>
        <dbReference type="ChEBI" id="CHEBI:57287"/>
        <dbReference type="ChEBI" id="CHEBI:57328"/>
        <dbReference type="ChEBI" id="CHEBI:456216"/>
        <dbReference type="EC" id="2.7.1.24"/>
    </reaction>
</comment>
<dbReference type="HAMAP" id="MF_00376">
    <property type="entry name" value="Dephospho_CoA_kinase"/>
    <property type="match status" value="1"/>
</dbReference>
<evidence type="ECO:0000313" key="11">
    <source>
        <dbReference type="Proteomes" id="UP000093523"/>
    </source>
</evidence>
<dbReference type="Proteomes" id="UP000093523">
    <property type="component" value="Unassembled WGS sequence"/>
</dbReference>
<reference evidence="10 11" key="1">
    <citation type="submission" date="2016-06" db="EMBL/GenBank/DDBJ databases">
        <authorList>
            <person name="Kjaerup R.B."/>
            <person name="Dalgaard T.S."/>
            <person name="Juul-Madsen H.R."/>
        </authorList>
    </citation>
    <scope>NUCLEOTIDE SEQUENCE [LARGE SCALE GENOMIC DNA]</scope>
    <source>
        <strain evidence="10 11">1S159</strain>
    </source>
</reference>
<comment type="function">
    <text evidence="8">Catalyzes the phosphorylation of the 3'-hydroxyl group of dephosphocoenzyme A to form coenzyme A.</text>
</comment>
<evidence type="ECO:0000256" key="3">
    <source>
        <dbReference type="ARBA" id="ARBA00022679"/>
    </source>
</evidence>
<comment type="caution">
    <text evidence="10">The sequence shown here is derived from an EMBL/GenBank/DDBJ whole genome shotgun (WGS) entry which is preliminary data.</text>
</comment>
<evidence type="ECO:0000256" key="7">
    <source>
        <dbReference type="ARBA" id="ARBA00022993"/>
    </source>
</evidence>
<keyword evidence="3 8" id="KW-0808">Transferase</keyword>
<keyword evidence="7 8" id="KW-0173">Coenzyme A biosynthesis</keyword>
<evidence type="ECO:0000256" key="6">
    <source>
        <dbReference type="ARBA" id="ARBA00022840"/>
    </source>
</evidence>
<dbReference type="GO" id="GO:0005524">
    <property type="term" value="F:ATP binding"/>
    <property type="evidence" value="ECO:0007669"/>
    <property type="project" value="UniProtKB-UniRule"/>
</dbReference>
<dbReference type="Pfam" id="PF01121">
    <property type="entry name" value="CoaE"/>
    <property type="match status" value="1"/>
</dbReference>
<comment type="pathway">
    <text evidence="8">Cofactor biosynthesis; coenzyme A biosynthesis; CoA from (R)-pantothenate: step 5/5.</text>
</comment>
<dbReference type="SUPFAM" id="SSF52540">
    <property type="entry name" value="P-loop containing nucleoside triphosphate hydrolases"/>
    <property type="match status" value="1"/>
</dbReference>
<dbReference type="CDD" id="cd02022">
    <property type="entry name" value="DPCK"/>
    <property type="match status" value="1"/>
</dbReference>
<dbReference type="AlphaFoldDB" id="A0A1B9P2M2"/>
<keyword evidence="5 8" id="KW-0418">Kinase</keyword>
<dbReference type="PROSITE" id="PS51219">
    <property type="entry name" value="DPCK"/>
    <property type="match status" value="1"/>
</dbReference>
<evidence type="ECO:0000256" key="9">
    <source>
        <dbReference type="NCBIfam" id="TIGR00152"/>
    </source>
</evidence>
<dbReference type="OrthoDB" id="9812943at2"/>
<dbReference type="RefSeq" id="WP_065609988.1">
    <property type="nucleotide sequence ID" value="NZ_CAWMPN010000006.1"/>
</dbReference>
<dbReference type="PANTHER" id="PTHR10695">
    <property type="entry name" value="DEPHOSPHO-COA KINASE-RELATED"/>
    <property type="match status" value="1"/>
</dbReference>
<name>A0A1B9P2M2_ALILO</name>
<dbReference type="EC" id="2.7.1.24" evidence="8 9"/>
<proteinExistence type="inferred from homology"/>
<organism evidence="10 11">
    <name type="scientific">Aliivibrio logei</name>
    <name type="common">Vibrio logei</name>
    <dbReference type="NCBI Taxonomy" id="688"/>
    <lineage>
        <taxon>Bacteria</taxon>
        <taxon>Pseudomonadati</taxon>
        <taxon>Pseudomonadota</taxon>
        <taxon>Gammaproteobacteria</taxon>
        <taxon>Vibrionales</taxon>
        <taxon>Vibrionaceae</taxon>
        <taxon>Aliivibrio</taxon>
    </lineage>
</organism>
<evidence type="ECO:0000256" key="5">
    <source>
        <dbReference type="ARBA" id="ARBA00022777"/>
    </source>
</evidence>
<protein>
    <recommendedName>
        <fullName evidence="8 9">Dephospho-CoA kinase</fullName>
        <ecNumber evidence="8 9">2.7.1.24</ecNumber>
    </recommendedName>
    <alternativeName>
        <fullName evidence="8">Dephosphocoenzyme A kinase</fullName>
    </alternativeName>
</protein>
<dbReference type="EMBL" id="MAJU01000006">
    <property type="protein sequence ID" value="OCH22597.1"/>
    <property type="molecule type" value="Genomic_DNA"/>
</dbReference>
<keyword evidence="4 8" id="KW-0547">Nucleotide-binding</keyword>
<dbReference type="GO" id="GO:0005737">
    <property type="term" value="C:cytoplasm"/>
    <property type="evidence" value="ECO:0007669"/>
    <property type="project" value="UniProtKB-SubCell"/>
</dbReference>
<evidence type="ECO:0000256" key="1">
    <source>
        <dbReference type="ARBA" id="ARBA00009018"/>
    </source>
</evidence>
<evidence type="ECO:0000256" key="8">
    <source>
        <dbReference type="HAMAP-Rule" id="MF_00376"/>
    </source>
</evidence>
<dbReference type="NCBIfam" id="TIGR00152">
    <property type="entry name" value="dephospho-CoA kinase"/>
    <property type="match status" value="1"/>
</dbReference>
<keyword evidence="2 8" id="KW-0963">Cytoplasm</keyword>
<evidence type="ECO:0000313" key="10">
    <source>
        <dbReference type="EMBL" id="OCH22597.1"/>
    </source>
</evidence>
<feature type="binding site" evidence="8">
    <location>
        <begin position="12"/>
        <end position="17"/>
    </location>
    <ligand>
        <name>ATP</name>
        <dbReference type="ChEBI" id="CHEBI:30616"/>
    </ligand>
</feature>
<dbReference type="PANTHER" id="PTHR10695:SF46">
    <property type="entry name" value="BIFUNCTIONAL COENZYME A SYNTHASE-RELATED"/>
    <property type="match status" value="1"/>
</dbReference>
<accession>A0A1B9P2M2</accession>
<evidence type="ECO:0000256" key="4">
    <source>
        <dbReference type="ARBA" id="ARBA00022741"/>
    </source>
</evidence>
<dbReference type="Gene3D" id="3.40.50.300">
    <property type="entry name" value="P-loop containing nucleotide triphosphate hydrolases"/>
    <property type="match status" value="1"/>
</dbReference>
<gene>
    <name evidence="8" type="primary">coaE</name>
    <name evidence="10" type="ORF">A6E04_05705</name>
</gene>
<dbReference type="UniPathway" id="UPA00241">
    <property type="reaction ID" value="UER00356"/>
</dbReference>
<evidence type="ECO:0000256" key="2">
    <source>
        <dbReference type="ARBA" id="ARBA00022490"/>
    </source>
</evidence>
<dbReference type="GO" id="GO:0004140">
    <property type="term" value="F:dephospho-CoA kinase activity"/>
    <property type="evidence" value="ECO:0007669"/>
    <property type="project" value="UniProtKB-UniRule"/>
</dbReference>
<dbReference type="GO" id="GO:0015937">
    <property type="term" value="P:coenzyme A biosynthetic process"/>
    <property type="evidence" value="ECO:0007669"/>
    <property type="project" value="UniProtKB-UniRule"/>
</dbReference>
<dbReference type="FunFam" id="3.40.50.300:FF:000518">
    <property type="entry name" value="Dephospho-CoA kinase"/>
    <property type="match status" value="1"/>
</dbReference>
<dbReference type="STRING" id="688.A6E04_05705"/>
<dbReference type="InterPro" id="IPR027417">
    <property type="entry name" value="P-loop_NTPase"/>
</dbReference>
<dbReference type="InterPro" id="IPR001977">
    <property type="entry name" value="Depp_CoAkinase"/>
</dbReference>
<keyword evidence="6 8" id="KW-0067">ATP-binding</keyword>
<sequence>MSYVIAITGGIGSGKTTIADKFNQLYDIDIVDADIIARDVVKPKTNGLHQIEAHFGSSILLSDGSLNRAELRQRIFSDPKEKEWLNNLLHPLIRQEMQHQITLTQSPYALLVVPLLVENNLQNLANRILIVDVSEQTQINRTMNRDRVTKEQVNAILASQASREQRLAIADDVIDNSQQNVDLNSKIALLHQKYLVLSQASKIEEKN</sequence>